<name>A0A1M5A9P0_9FLAO</name>
<dbReference type="Proteomes" id="UP000184236">
    <property type="component" value="Unassembled WGS sequence"/>
</dbReference>
<organism evidence="1 2">
    <name type="scientific">Chryseobacterium takakiae</name>
    <dbReference type="NCBI Taxonomy" id="1302685"/>
    <lineage>
        <taxon>Bacteria</taxon>
        <taxon>Pseudomonadati</taxon>
        <taxon>Bacteroidota</taxon>
        <taxon>Flavobacteriia</taxon>
        <taxon>Flavobacteriales</taxon>
        <taxon>Weeksellaceae</taxon>
        <taxon>Chryseobacterium group</taxon>
        <taxon>Chryseobacterium</taxon>
    </lineage>
</organism>
<dbReference type="EMBL" id="FQVO01000012">
    <property type="protein sequence ID" value="SHF26582.1"/>
    <property type="molecule type" value="Genomic_DNA"/>
</dbReference>
<gene>
    <name evidence="1" type="ORF">SAMN05444408_11258</name>
</gene>
<dbReference type="AlphaFoldDB" id="A0A1M5A9P0"/>
<protein>
    <submittedName>
        <fullName evidence="1">Uncharacterized protein</fullName>
    </submittedName>
</protein>
<proteinExistence type="predicted"/>
<keyword evidence="2" id="KW-1185">Reference proteome</keyword>
<evidence type="ECO:0000313" key="2">
    <source>
        <dbReference type="Proteomes" id="UP000184236"/>
    </source>
</evidence>
<accession>A0A1M5A9P0</accession>
<sequence>MADKTIATVQKIETYITTDPEFTPFYMDKTDFLKEEMAFRGLKS</sequence>
<reference evidence="2" key="1">
    <citation type="submission" date="2016-11" db="EMBL/GenBank/DDBJ databases">
        <authorList>
            <person name="Varghese N."/>
            <person name="Submissions S."/>
        </authorList>
    </citation>
    <scope>NUCLEOTIDE SEQUENCE [LARGE SCALE GENOMIC DNA]</scope>
    <source>
        <strain evidence="2">DSM 26898</strain>
    </source>
</reference>
<evidence type="ECO:0000313" key="1">
    <source>
        <dbReference type="EMBL" id="SHF26582.1"/>
    </source>
</evidence>